<evidence type="ECO:0000313" key="2">
    <source>
        <dbReference type="Proteomes" id="UP000203768"/>
    </source>
</evidence>
<name>S5N363_9ABAC</name>
<dbReference type="Pfam" id="PF07206">
    <property type="entry name" value="Baculo_LEF-10"/>
    <property type="match status" value="1"/>
</dbReference>
<dbReference type="RefSeq" id="YP_008378259.1">
    <property type="nucleotide sequence ID" value="NC_021923.1"/>
</dbReference>
<protein>
    <submittedName>
        <fullName evidence="1">Lef10</fullName>
    </submittedName>
</protein>
<reference evidence="1 2" key="1">
    <citation type="journal article" date="2013" name="Virus Genes">
        <title>The genome of a baculovirus isolated from Hemileuca sp. encodes a serpin ortholog.</title>
        <authorList>
            <person name="Rohrmann G.F."/>
            <person name="Erlandson M.A."/>
            <person name="Theilmann D.A."/>
        </authorList>
    </citation>
    <scope>NUCLEOTIDE SEQUENCE [LARGE SCALE GENOMIC DNA]</scope>
</reference>
<proteinExistence type="predicted"/>
<dbReference type="InterPro" id="IPR009855">
    <property type="entry name" value="Baculo_LEF-10"/>
</dbReference>
<dbReference type="OrthoDB" id="26385at10239"/>
<keyword evidence="2" id="KW-1185">Reference proteome</keyword>
<dbReference type="Proteomes" id="UP000203768">
    <property type="component" value="Segment"/>
</dbReference>
<gene>
    <name evidence="1" type="ORF">Hesp043</name>
</gene>
<evidence type="ECO:0000313" key="1">
    <source>
        <dbReference type="EMBL" id="AGR56795.1"/>
    </source>
</evidence>
<dbReference type="GeneID" id="16489445"/>
<dbReference type="KEGG" id="vg:16489445"/>
<sequence length="74" mass="8252">MSSTSNDSDVICDIILKNNLELIDNTYIILNVVDNESRQVQTMCIGEIDSFQTYQEKKDSLSTASVTSELSTDN</sequence>
<accession>S5N363</accession>
<organism evidence="1 2">
    <name type="scientific">Hemileuca sp. nucleopolyhedrovirus</name>
    <dbReference type="NCBI Taxonomy" id="1367203"/>
    <lineage>
        <taxon>Viruses</taxon>
        <taxon>Viruses incertae sedis</taxon>
        <taxon>Naldaviricetes</taxon>
        <taxon>Lefavirales</taxon>
        <taxon>Baculoviridae</taxon>
        <taxon>Alphabaculovirus</taxon>
        <taxon>Alphabaculovirus heleucae</taxon>
        <taxon>Hemileuca species nucleopolyhedrovirus</taxon>
    </lineage>
</organism>
<dbReference type="EMBL" id="KF158713">
    <property type="protein sequence ID" value="AGR56795.1"/>
    <property type="molecule type" value="Genomic_DNA"/>
</dbReference>